<dbReference type="PANTHER" id="PTHR43479:SF7">
    <property type="entry name" value="TETR-FAMILY TRANSCRIPTIONAL REGULATOR"/>
    <property type="match status" value="1"/>
</dbReference>
<dbReference type="AlphaFoldDB" id="A0A850EMT3"/>
<dbReference type="InterPro" id="IPR050624">
    <property type="entry name" value="HTH-type_Tx_Regulator"/>
</dbReference>
<feature type="domain" description="HTH tetR-type" evidence="3">
    <location>
        <begin position="1"/>
        <end position="59"/>
    </location>
</feature>
<proteinExistence type="predicted"/>
<dbReference type="Pfam" id="PF14278">
    <property type="entry name" value="TetR_C_8"/>
    <property type="match status" value="1"/>
</dbReference>
<dbReference type="Proteomes" id="UP000564806">
    <property type="component" value="Unassembled WGS sequence"/>
</dbReference>
<dbReference type="InterPro" id="IPR001647">
    <property type="entry name" value="HTH_TetR"/>
</dbReference>
<dbReference type="EMBL" id="JABWCS010000206">
    <property type="protein sequence ID" value="NUU61080.1"/>
    <property type="molecule type" value="Genomic_DNA"/>
</dbReference>
<reference evidence="4" key="1">
    <citation type="submission" date="2020-06" db="EMBL/GenBank/DDBJ databases">
        <title>Paenibacillus sp. nov., isolated from soil.</title>
        <authorList>
            <person name="Seo Y.L."/>
        </authorList>
    </citation>
    <scope>NUCLEOTIDE SEQUENCE [LARGE SCALE GENOMIC DNA]</scope>
    <source>
        <strain evidence="4">JW14</strain>
    </source>
</reference>
<sequence length="180" mass="21400">MKKHLYNAIFDLMQDHRIDQISTDMILRKSDISRATFYRYFKDKYDLMNWYYASYIKEELFHSEDNWEQICNKSAEFIYERKLFFQNAIKYKGQNSFIEFIQKYYQDFCTATYVSRNNSQAVSTELKFAIDYHCAGTIQIFISWVNSDMKLSPKELAALLCNNMPDILKSGLNATAQTHT</sequence>
<feature type="DNA-binding region" description="H-T-H motif" evidence="2">
    <location>
        <begin position="22"/>
        <end position="41"/>
    </location>
</feature>
<dbReference type="InterPro" id="IPR039532">
    <property type="entry name" value="TetR_C_Firmicutes"/>
</dbReference>
<evidence type="ECO:0000256" key="2">
    <source>
        <dbReference type="PROSITE-ProRule" id="PRU00335"/>
    </source>
</evidence>
<dbReference type="Pfam" id="PF00440">
    <property type="entry name" value="TetR_N"/>
    <property type="match status" value="1"/>
</dbReference>
<protein>
    <submittedName>
        <fullName evidence="4">TetR/AcrR family transcriptional regulator C-terminal domain-containing protein</fullName>
    </submittedName>
</protein>
<keyword evidence="1 2" id="KW-0238">DNA-binding</keyword>
<evidence type="ECO:0000259" key="3">
    <source>
        <dbReference type="PROSITE" id="PS50977"/>
    </source>
</evidence>
<dbReference type="Gene3D" id="1.10.357.10">
    <property type="entry name" value="Tetracycline Repressor, domain 2"/>
    <property type="match status" value="1"/>
</dbReference>
<accession>A0A850EMT3</accession>
<name>A0A850EMT3_9BACL</name>
<evidence type="ECO:0000313" key="4">
    <source>
        <dbReference type="EMBL" id="NUU61080.1"/>
    </source>
</evidence>
<dbReference type="RefSeq" id="WP_175371632.1">
    <property type="nucleotide sequence ID" value="NZ_JABWCS010000206.1"/>
</dbReference>
<gene>
    <name evidence="4" type="ORF">HPT30_12045</name>
</gene>
<organism evidence="4 5">
    <name type="scientific">Paenibacillus agri</name>
    <dbReference type="NCBI Taxonomy" id="2744309"/>
    <lineage>
        <taxon>Bacteria</taxon>
        <taxon>Bacillati</taxon>
        <taxon>Bacillota</taxon>
        <taxon>Bacilli</taxon>
        <taxon>Bacillales</taxon>
        <taxon>Paenibacillaceae</taxon>
        <taxon>Paenibacillus</taxon>
    </lineage>
</organism>
<dbReference type="PROSITE" id="PS50977">
    <property type="entry name" value="HTH_TETR_2"/>
    <property type="match status" value="1"/>
</dbReference>
<comment type="caution">
    <text evidence="4">The sequence shown here is derived from an EMBL/GenBank/DDBJ whole genome shotgun (WGS) entry which is preliminary data.</text>
</comment>
<dbReference type="SUPFAM" id="SSF46689">
    <property type="entry name" value="Homeodomain-like"/>
    <property type="match status" value="1"/>
</dbReference>
<evidence type="ECO:0000256" key="1">
    <source>
        <dbReference type="ARBA" id="ARBA00023125"/>
    </source>
</evidence>
<dbReference type="InterPro" id="IPR009057">
    <property type="entry name" value="Homeodomain-like_sf"/>
</dbReference>
<dbReference type="GO" id="GO:0003677">
    <property type="term" value="F:DNA binding"/>
    <property type="evidence" value="ECO:0007669"/>
    <property type="project" value="UniProtKB-UniRule"/>
</dbReference>
<evidence type="ECO:0000313" key="5">
    <source>
        <dbReference type="Proteomes" id="UP000564806"/>
    </source>
</evidence>
<dbReference type="PANTHER" id="PTHR43479">
    <property type="entry name" value="ACREF/ENVCD OPERON REPRESSOR-RELATED"/>
    <property type="match status" value="1"/>
</dbReference>
<keyword evidence="5" id="KW-1185">Reference proteome</keyword>